<accession>A0A4Y3MB14</accession>
<reference evidence="2 3" key="1">
    <citation type="submission" date="2019-06" db="EMBL/GenBank/DDBJ databases">
        <title>Whole genome shotgun sequence of Gluconobacter roseus NBRC 3990.</title>
        <authorList>
            <person name="Hosoyama A."/>
            <person name="Uohara A."/>
            <person name="Ohji S."/>
            <person name="Ichikawa N."/>
        </authorList>
    </citation>
    <scope>NUCLEOTIDE SEQUENCE [LARGE SCALE GENOMIC DNA]</scope>
    <source>
        <strain evidence="2 3">NBRC 3990</strain>
    </source>
</reference>
<comment type="caution">
    <text evidence="2">The sequence shown here is derived from an EMBL/GenBank/DDBJ whole genome shotgun (WGS) entry which is preliminary data.</text>
</comment>
<feature type="domain" description="F5/8 type C" evidence="1">
    <location>
        <begin position="247"/>
        <end position="417"/>
    </location>
</feature>
<dbReference type="RefSeq" id="WP_141307073.1">
    <property type="nucleotide sequence ID" value="NZ_BAQZ01000005.1"/>
</dbReference>
<dbReference type="InterPro" id="IPR008979">
    <property type="entry name" value="Galactose-bd-like_sf"/>
</dbReference>
<protein>
    <recommendedName>
        <fullName evidence="1">F5/8 type C domain-containing protein</fullName>
    </recommendedName>
</protein>
<keyword evidence="3" id="KW-1185">Reference proteome</keyword>
<name>A0A4Y3MB14_9PROT</name>
<dbReference type="Pfam" id="PF22633">
    <property type="entry name" value="F5_F8_type_C_2"/>
    <property type="match status" value="1"/>
</dbReference>
<dbReference type="SUPFAM" id="SSF49785">
    <property type="entry name" value="Galactose-binding domain-like"/>
    <property type="match status" value="1"/>
</dbReference>
<gene>
    <name evidence="2" type="ORF">GRO01_26620</name>
</gene>
<dbReference type="SUPFAM" id="SSF53474">
    <property type="entry name" value="alpha/beta-Hydrolases"/>
    <property type="match status" value="1"/>
</dbReference>
<dbReference type="EMBL" id="BJLY01000008">
    <property type="protein sequence ID" value="GEB05086.1"/>
    <property type="molecule type" value="Genomic_DNA"/>
</dbReference>
<organism evidence="2 3">
    <name type="scientific">Gluconobacter roseus NBRC 3990</name>
    <dbReference type="NCBI Taxonomy" id="1307950"/>
    <lineage>
        <taxon>Bacteria</taxon>
        <taxon>Pseudomonadati</taxon>
        <taxon>Pseudomonadota</taxon>
        <taxon>Alphaproteobacteria</taxon>
        <taxon>Acetobacterales</taxon>
        <taxon>Acetobacteraceae</taxon>
        <taxon>Gluconobacter</taxon>
    </lineage>
</organism>
<evidence type="ECO:0000313" key="2">
    <source>
        <dbReference type="EMBL" id="GEB05086.1"/>
    </source>
</evidence>
<dbReference type="Gene3D" id="2.60.120.260">
    <property type="entry name" value="Galactose-binding domain-like"/>
    <property type="match status" value="1"/>
</dbReference>
<evidence type="ECO:0000259" key="1">
    <source>
        <dbReference type="PROSITE" id="PS50022"/>
    </source>
</evidence>
<sequence length="421" mass="48788">MEKHKTSIEIGNYKINLYHEDNNRDVVVVFASAGITGLGEPIEEFKNSLSKFGRSMIFIMEKAPTWFNSPKTEDMFVKVSDLCNAYENIAVLGESMGASGSIIFSKYNKNINRILAIAPQYSVSNEFIEYDWRFNYAGNYFTKQNFYKFACKEAKNKTQILFGDSDWLDLVHAGMFSLEGFSITYVSGTNHFVPAYLKKNSNINHLHILLENFLDFSKDFSKDSVIKSIGNYYTSNPIGEKGDLKNVRNQRFKENNEELKNKILQAPHGYTDLAYGKLTNQSSASQWSGSIFSLIDSMRVVGDNFFHPYGFHTEREENPWWSIELGHNSLVKEIRIYNRIDNEEMKERGSNFSIEQYSEEDNKWIEFYKKNDNIPFGGIDGNPFILIMDEPILINKLRIRLLSFNYMHFQRIEIFGNEICL</sequence>
<evidence type="ECO:0000313" key="3">
    <source>
        <dbReference type="Proteomes" id="UP000320772"/>
    </source>
</evidence>
<dbReference type="InterPro" id="IPR029058">
    <property type="entry name" value="AB_hydrolase_fold"/>
</dbReference>
<dbReference type="InterPro" id="IPR000421">
    <property type="entry name" value="FA58C"/>
</dbReference>
<dbReference type="Proteomes" id="UP000320772">
    <property type="component" value="Unassembled WGS sequence"/>
</dbReference>
<proteinExistence type="predicted"/>
<dbReference type="PROSITE" id="PS50022">
    <property type="entry name" value="FA58C_3"/>
    <property type="match status" value="1"/>
</dbReference>
<dbReference type="AlphaFoldDB" id="A0A4Y3MB14"/>